<dbReference type="GeneID" id="68617282"/>
<dbReference type="Pfam" id="PF19099">
    <property type="entry name" value="DUF5786"/>
    <property type="match status" value="1"/>
</dbReference>
<feature type="compositionally biased region" description="Basic and acidic residues" evidence="1">
    <location>
        <begin position="8"/>
        <end position="18"/>
    </location>
</feature>
<comment type="caution">
    <text evidence="3">The sequence shown here is derived from an EMBL/GenBank/DDBJ whole genome shotgun (WGS) entry which is preliminary data.</text>
</comment>
<feature type="region of interest" description="Disordered" evidence="1">
    <location>
        <begin position="1"/>
        <end position="37"/>
    </location>
</feature>
<evidence type="ECO:0000259" key="2">
    <source>
        <dbReference type="Pfam" id="PF19099"/>
    </source>
</evidence>
<evidence type="ECO:0000313" key="4">
    <source>
        <dbReference type="Proteomes" id="UP001501729"/>
    </source>
</evidence>
<dbReference type="InterPro" id="IPR043902">
    <property type="entry name" value="DUF5786"/>
</dbReference>
<dbReference type="Proteomes" id="UP001501729">
    <property type="component" value="Unassembled WGS sequence"/>
</dbReference>
<name>A0AAV3URY3_9EURY</name>
<gene>
    <name evidence="3" type="ORF">GCM10025751_56760</name>
</gene>
<dbReference type="EMBL" id="BAABKX010000030">
    <property type="protein sequence ID" value="GAA5065620.1"/>
    <property type="molecule type" value="Genomic_DNA"/>
</dbReference>
<protein>
    <recommendedName>
        <fullName evidence="2">DUF5786 domain-containing protein</fullName>
    </recommendedName>
</protein>
<organism evidence="3 4">
    <name type="scientific">Haladaptatus pallidirubidus</name>
    <dbReference type="NCBI Taxonomy" id="1008152"/>
    <lineage>
        <taxon>Archaea</taxon>
        <taxon>Methanobacteriati</taxon>
        <taxon>Methanobacteriota</taxon>
        <taxon>Stenosarchaea group</taxon>
        <taxon>Halobacteria</taxon>
        <taxon>Halobacteriales</taxon>
        <taxon>Haladaptataceae</taxon>
        <taxon>Haladaptatus</taxon>
    </lineage>
</organism>
<evidence type="ECO:0000256" key="1">
    <source>
        <dbReference type="SAM" id="MobiDB-lite"/>
    </source>
</evidence>
<proteinExistence type="predicted"/>
<feature type="domain" description="DUF5786" evidence="2">
    <location>
        <begin position="3"/>
        <end position="55"/>
    </location>
</feature>
<dbReference type="RefSeq" id="WP_227779131.1">
    <property type="nucleotide sequence ID" value="NZ_BAABKX010000030.1"/>
</dbReference>
<accession>A0AAV3URY3</accession>
<keyword evidence="4" id="KW-1185">Reference proteome</keyword>
<sequence>MSMGTFDAEEHERREKKISSVVADSDDQRTNFEGQVEYTGDDSIEELLARLKEVKAK</sequence>
<reference evidence="3 4" key="1">
    <citation type="journal article" date="2019" name="Int. J. Syst. Evol. Microbiol.">
        <title>The Global Catalogue of Microorganisms (GCM) 10K type strain sequencing project: providing services to taxonomists for standard genome sequencing and annotation.</title>
        <authorList>
            <consortium name="The Broad Institute Genomics Platform"/>
            <consortium name="The Broad Institute Genome Sequencing Center for Infectious Disease"/>
            <person name="Wu L."/>
            <person name="Ma J."/>
        </authorList>
    </citation>
    <scope>NUCLEOTIDE SEQUENCE [LARGE SCALE GENOMIC DNA]</scope>
    <source>
        <strain evidence="3 4">JCM 17504</strain>
    </source>
</reference>
<dbReference type="AlphaFoldDB" id="A0AAV3URY3"/>
<evidence type="ECO:0000313" key="3">
    <source>
        <dbReference type="EMBL" id="GAA5065620.1"/>
    </source>
</evidence>